<dbReference type="AlphaFoldDB" id="A0A0R1X962"/>
<keyword evidence="4 6" id="KW-0472">Membrane</keyword>
<evidence type="ECO:0000313" key="7">
    <source>
        <dbReference type="EMBL" id="KRM26712.1"/>
    </source>
</evidence>
<dbReference type="Proteomes" id="UP000051412">
    <property type="component" value="Unassembled WGS sequence"/>
</dbReference>
<keyword evidence="5 6" id="KW-0717">Septation</keyword>
<evidence type="ECO:0000256" key="6">
    <source>
        <dbReference type="HAMAP-Rule" id="MF_00728"/>
    </source>
</evidence>
<dbReference type="GO" id="GO:0000917">
    <property type="term" value="P:division septum assembly"/>
    <property type="evidence" value="ECO:0007669"/>
    <property type="project" value="UniProtKB-KW"/>
</dbReference>
<dbReference type="HAMAP" id="MF_00728">
    <property type="entry name" value="EzrA"/>
    <property type="match status" value="1"/>
</dbReference>
<dbReference type="GO" id="GO:0005886">
    <property type="term" value="C:plasma membrane"/>
    <property type="evidence" value="ECO:0007669"/>
    <property type="project" value="UniProtKB-SubCell"/>
</dbReference>
<dbReference type="PATRIC" id="fig|1423782.4.peg.308"/>
<reference evidence="7 8" key="1">
    <citation type="journal article" date="2015" name="Genome Announc.">
        <title>Expanding the biotechnology potential of lactobacilli through comparative genomics of 213 strains and associated genera.</title>
        <authorList>
            <person name="Sun Z."/>
            <person name="Harris H.M."/>
            <person name="McCann A."/>
            <person name="Guo C."/>
            <person name="Argimon S."/>
            <person name="Zhang W."/>
            <person name="Yang X."/>
            <person name="Jeffery I.B."/>
            <person name="Cooney J.C."/>
            <person name="Kagawa T.F."/>
            <person name="Liu W."/>
            <person name="Song Y."/>
            <person name="Salvetti E."/>
            <person name="Wrobel A."/>
            <person name="Rasinkangas P."/>
            <person name="Parkhill J."/>
            <person name="Rea M.C."/>
            <person name="O'Sullivan O."/>
            <person name="Ritari J."/>
            <person name="Douillard F.P."/>
            <person name="Paul Ross R."/>
            <person name="Yang R."/>
            <person name="Briner A.E."/>
            <person name="Felis G.E."/>
            <person name="de Vos W.M."/>
            <person name="Barrangou R."/>
            <person name="Klaenhammer T.R."/>
            <person name="Caufield P.W."/>
            <person name="Cui Y."/>
            <person name="Zhang H."/>
            <person name="O'Toole P.W."/>
        </authorList>
    </citation>
    <scope>NUCLEOTIDE SEQUENCE [LARGE SCALE GENOMIC DNA]</scope>
    <source>
        <strain evidence="7 8">DSM 6035</strain>
    </source>
</reference>
<dbReference type="GO" id="GO:0005940">
    <property type="term" value="C:septin ring"/>
    <property type="evidence" value="ECO:0007669"/>
    <property type="project" value="InterPro"/>
</dbReference>
<protein>
    <recommendedName>
        <fullName evidence="6">Septation ring formation regulator EzrA</fullName>
    </recommendedName>
</protein>
<keyword evidence="3 6" id="KW-0175">Coiled coil</keyword>
<evidence type="ECO:0000256" key="2">
    <source>
        <dbReference type="ARBA" id="ARBA00022989"/>
    </source>
</evidence>
<name>A0A0R1X962_9LACO</name>
<dbReference type="STRING" id="1423782.FD32_GL000301"/>
<feature type="coiled-coil region" evidence="6">
    <location>
        <begin position="342"/>
        <end position="414"/>
    </location>
</feature>
<feature type="coiled-coil region" evidence="6">
    <location>
        <begin position="456"/>
        <end position="490"/>
    </location>
</feature>
<evidence type="ECO:0000256" key="5">
    <source>
        <dbReference type="ARBA" id="ARBA00023210"/>
    </source>
</evidence>
<comment type="subcellular location">
    <subcellularLocation>
        <location evidence="6">Cell membrane</location>
        <topology evidence="6">Single-pass membrane protein</topology>
    </subcellularLocation>
    <text evidence="6">Colocalized with FtsZ to the nascent septal site.</text>
</comment>
<dbReference type="InterPro" id="IPR010379">
    <property type="entry name" value="EzrA"/>
</dbReference>
<dbReference type="EMBL" id="AZGM01000076">
    <property type="protein sequence ID" value="KRM26712.1"/>
    <property type="molecule type" value="Genomic_DNA"/>
</dbReference>
<comment type="function">
    <text evidence="6">Negative regulator of FtsZ ring formation; modulates the frequency and position of FtsZ ring formation. Inhibits FtsZ ring formation at polar sites. Interacts either with FtsZ or with one of its binding partners to promote depolymerization.</text>
</comment>
<comment type="caution">
    <text evidence="7">The sequence shown here is derived from an EMBL/GenBank/DDBJ whole genome shotgun (WGS) entry which is preliminary data.</text>
</comment>
<comment type="similarity">
    <text evidence="6">Belongs to the EzrA family.</text>
</comment>
<gene>
    <name evidence="6" type="primary">ezrA</name>
    <name evidence="7" type="ORF">FD32_GL000301</name>
</gene>
<evidence type="ECO:0000256" key="1">
    <source>
        <dbReference type="ARBA" id="ARBA00022692"/>
    </source>
</evidence>
<keyword evidence="6" id="KW-1003">Cell membrane</keyword>
<dbReference type="NCBIfam" id="NF003409">
    <property type="entry name" value="PRK04778.1-3"/>
    <property type="match status" value="1"/>
</dbReference>
<feature type="topological domain" description="Cytoplasmic" evidence="6">
    <location>
        <begin position="23"/>
        <end position="564"/>
    </location>
</feature>
<feature type="topological domain" description="Extracellular" evidence="6">
    <location>
        <begin position="1"/>
        <end position="3"/>
    </location>
</feature>
<evidence type="ECO:0000313" key="8">
    <source>
        <dbReference type="Proteomes" id="UP000051412"/>
    </source>
</evidence>
<proteinExistence type="inferred from homology"/>
<organism evidence="7 8">
    <name type="scientific">Limosilactobacillus panis DSM 6035</name>
    <dbReference type="NCBI Taxonomy" id="1423782"/>
    <lineage>
        <taxon>Bacteria</taxon>
        <taxon>Bacillati</taxon>
        <taxon>Bacillota</taxon>
        <taxon>Bacilli</taxon>
        <taxon>Lactobacillales</taxon>
        <taxon>Lactobacillaceae</taxon>
        <taxon>Limosilactobacillus</taxon>
    </lineage>
</organism>
<accession>A0A0R1X962</accession>
<dbReference type="GO" id="GO:0000921">
    <property type="term" value="P:septin ring assembly"/>
    <property type="evidence" value="ECO:0007669"/>
    <property type="project" value="InterPro"/>
</dbReference>
<feature type="coiled-coil region" evidence="6">
    <location>
        <begin position="250"/>
        <end position="277"/>
    </location>
</feature>
<evidence type="ECO:0000256" key="3">
    <source>
        <dbReference type="ARBA" id="ARBA00023054"/>
    </source>
</evidence>
<dbReference type="RefSeq" id="WP_235803774.1">
    <property type="nucleotide sequence ID" value="NZ_AZGM01000076.1"/>
</dbReference>
<evidence type="ECO:0000256" key="4">
    <source>
        <dbReference type="ARBA" id="ARBA00023136"/>
    </source>
</evidence>
<dbReference type="Pfam" id="PF06160">
    <property type="entry name" value="EzrA"/>
    <property type="match status" value="1"/>
</dbReference>
<keyword evidence="1 6" id="KW-0812">Transmembrane</keyword>
<keyword evidence="6" id="KW-0131">Cell cycle</keyword>
<sequence length="564" mass="65829">MFQILIAVLVVILLLLVGISWFQHRAISQIKELQAVGDHLKKEDLASQLAQGKKMQLIGDAKETFNRLEKKYQEELIPQLKQVETRGKELQAAVKTSQLLTINSAINDYRTLVGRTSNEAQKIQKTLQDLQQQEQRHHQAIDHLRRQYRHFHQQLDEKNFEYGDTIKKLSQQLNDLEQRFAKFVDLTNKGDLEAAQEILSELQNDNQKFDHLLKTVPKLYKPLVTEFPDQLDELQKGYATLKKDHFNFTEQKLDVKIEQLQEKLKQTVAQLNDLEIDIVVQSNKDLADEIDNLYGVMQKEIDTQPEAKHLMDVMGQFIPHAQHQNEELIAELRRLNLSYTFNNNEIEAARQLNEQIKTINKQFQEDQKAFADQTVIYSQVVDRQKANQKELTAVEEKQEKINDEVAKLQTDEQRARKMLQKYSVDLRTIKRQVEQLNLPGVSQDYVDYFMGVSNEVKKLNAELHEYKINMDDVTKQLIMVESDLESLQVKTNDLRDSAELTERLLQYANRFSDNEEIEKAAEKSRKLFSKYEYTKSLEAIGTALEKVEPGSFKRIEDSYYSENN</sequence>
<keyword evidence="8" id="KW-1185">Reference proteome</keyword>
<feature type="coiled-coil region" evidence="6">
    <location>
        <begin position="113"/>
        <end position="212"/>
    </location>
</feature>
<keyword evidence="2 6" id="KW-1133">Transmembrane helix</keyword>
<keyword evidence="6" id="KW-0132">Cell division</keyword>